<dbReference type="Pfam" id="PF02840">
    <property type="entry name" value="Prp18"/>
    <property type="match status" value="1"/>
</dbReference>
<dbReference type="Gene3D" id="1.20.940.10">
    <property type="entry name" value="Functional domain of the splicing factor Prp18"/>
    <property type="match status" value="1"/>
</dbReference>
<evidence type="ECO:0000256" key="2">
    <source>
        <dbReference type="ARBA" id="ARBA00008137"/>
    </source>
</evidence>
<dbReference type="Pfam" id="PF08799">
    <property type="entry name" value="PRP4"/>
    <property type="match status" value="1"/>
</dbReference>
<evidence type="ECO:0000256" key="7">
    <source>
        <dbReference type="ARBA" id="ARBA00023242"/>
    </source>
</evidence>
<accession>A0AAE9WH22</accession>
<keyword evidence="6" id="KW-0508">mRNA splicing</keyword>
<dbReference type="SMART" id="SM00500">
    <property type="entry name" value="SFM"/>
    <property type="match status" value="1"/>
</dbReference>
<organism evidence="10 11">
    <name type="scientific">Schizosaccharomyces osmophilus</name>
    <dbReference type="NCBI Taxonomy" id="2545709"/>
    <lineage>
        <taxon>Eukaryota</taxon>
        <taxon>Fungi</taxon>
        <taxon>Dikarya</taxon>
        <taxon>Ascomycota</taxon>
        <taxon>Taphrinomycotina</taxon>
        <taxon>Schizosaccharomycetes</taxon>
        <taxon>Schizosaccharomycetales</taxon>
        <taxon>Schizosaccharomycetaceae</taxon>
        <taxon>Schizosaccharomyces</taxon>
    </lineage>
</organism>
<dbReference type="InterPro" id="IPR014906">
    <property type="entry name" value="PRP4-like"/>
</dbReference>
<evidence type="ECO:0000313" key="10">
    <source>
        <dbReference type="EMBL" id="WBW75493.1"/>
    </source>
</evidence>
<dbReference type="InterPro" id="IPR036285">
    <property type="entry name" value="PRP4-like_sf"/>
</dbReference>
<dbReference type="KEGG" id="som:SOMG_04863"/>
<sequence>MDFLKEEIEKKRRQLEGKNDIPAKKAFRRGDWEKERERKYLEDQRETELKKQEKKRKLDEERESYEKERRHPVSKISKVDEMSNSSSPIATSKAASPGVSDSQNATKSSSPSTKSEHPELPLSEVVRKLRELKEPIKLFGESEEALLKRFFIIEKEKEIEQLEKELLSRGVELIDYQQATHEKPRISKQVVTFLRRGIFVWDKILTSKPTSELNSPEAQGQLKIFRQAKQDLETLIRLLIDGTLNDNIVSKIAEICYLCQRKEFVKANDVYLQLTIGNAPWPIGVTMVGIHERSAHQRLQRDPNTSILKDEKKRKCLQALKRFITFSEREDPDWFSEKDFN</sequence>
<dbReference type="Proteomes" id="UP001212411">
    <property type="component" value="Chromosome 3"/>
</dbReference>
<evidence type="ECO:0000256" key="4">
    <source>
        <dbReference type="ARBA" id="ARBA00022664"/>
    </source>
</evidence>
<dbReference type="EMBL" id="CP115613">
    <property type="protein sequence ID" value="WBW75493.1"/>
    <property type="molecule type" value="Genomic_DNA"/>
</dbReference>
<feature type="compositionally biased region" description="Basic and acidic residues" evidence="8">
    <location>
        <begin position="13"/>
        <end position="81"/>
    </location>
</feature>
<evidence type="ECO:0000256" key="8">
    <source>
        <dbReference type="SAM" id="MobiDB-lite"/>
    </source>
</evidence>
<dbReference type="GO" id="GO:0046540">
    <property type="term" value="C:U4/U6 x U5 tri-snRNP complex"/>
    <property type="evidence" value="ECO:0007669"/>
    <property type="project" value="TreeGrafter"/>
</dbReference>
<keyword evidence="7" id="KW-0539">Nucleus</keyword>
<evidence type="ECO:0000256" key="5">
    <source>
        <dbReference type="ARBA" id="ARBA00022728"/>
    </source>
</evidence>
<comment type="similarity">
    <text evidence="2">Belongs to the PRP18 family.</text>
</comment>
<dbReference type="PANTHER" id="PTHR13007">
    <property type="entry name" value="PRE-MRNA SPLICING FACTOR-RELATED"/>
    <property type="match status" value="1"/>
</dbReference>
<evidence type="ECO:0000259" key="9">
    <source>
        <dbReference type="SMART" id="SM00500"/>
    </source>
</evidence>
<evidence type="ECO:0000256" key="6">
    <source>
        <dbReference type="ARBA" id="ARBA00023187"/>
    </source>
</evidence>
<dbReference type="PANTHER" id="PTHR13007:SF19">
    <property type="entry name" value="PRE-MRNA-SPLICING FACTOR 18"/>
    <property type="match status" value="1"/>
</dbReference>
<keyword evidence="5" id="KW-0747">Spliceosome</keyword>
<dbReference type="GO" id="GO:0005682">
    <property type="term" value="C:U5 snRNP"/>
    <property type="evidence" value="ECO:0007669"/>
    <property type="project" value="TreeGrafter"/>
</dbReference>
<dbReference type="InterPro" id="IPR004098">
    <property type="entry name" value="Prp18"/>
</dbReference>
<evidence type="ECO:0000256" key="1">
    <source>
        <dbReference type="ARBA" id="ARBA00004123"/>
    </source>
</evidence>
<dbReference type="SUPFAM" id="SSF47938">
    <property type="entry name" value="Functional domain of the splicing factor Prp18"/>
    <property type="match status" value="1"/>
</dbReference>
<name>A0AAE9WH22_9SCHI</name>
<dbReference type="SUPFAM" id="SSF158230">
    <property type="entry name" value="PRP4-like"/>
    <property type="match status" value="1"/>
</dbReference>
<protein>
    <recommendedName>
        <fullName evidence="3">Pre-mRNA-splicing factor 18</fullName>
    </recommendedName>
</protein>
<dbReference type="RefSeq" id="XP_056039736.1">
    <property type="nucleotide sequence ID" value="XM_056183640.1"/>
</dbReference>
<evidence type="ECO:0000313" key="11">
    <source>
        <dbReference type="Proteomes" id="UP001212411"/>
    </source>
</evidence>
<comment type="subcellular location">
    <subcellularLocation>
        <location evidence="1">Nucleus</location>
    </subcellularLocation>
</comment>
<keyword evidence="11" id="KW-1185">Reference proteome</keyword>
<feature type="domain" description="Pre-mRNA processing factor 4 (PRP4)-like" evidence="9">
    <location>
        <begin position="120"/>
        <end position="169"/>
    </location>
</feature>
<proteinExistence type="inferred from homology"/>
<dbReference type="GO" id="GO:0000350">
    <property type="term" value="P:generation of catalytic spliceosome for second transesterification step"/>
    <property type="evidence" value="ECO:0007669"/>
    <property type="project" value="TreeGrafter"/>
</dbReference>
<feature type="compositionally biased region" description="Polar residues" evidence="8">
    <location>
        <begin position="82"/>
        <end position="113"/>
    </location>
</feature>
<dbReference type="AlphaFoldDB" id="A0AAE9WH22"/>
<dbReference type="GO" id="GO:0071021">
    <property type="term" value="C:U2-type post-spliceosomal complex"/>
    <property type="evidence" value="ECO:0007669"/>
    <property type="project" value="TreeGrafter"/>
</dbReference>
<dbReference type="GeneID" id="80878329"/>
<evidence type="ECO:0000256" key="3">
    <source>
        <dbReference type="ARBA" id="ARBA00018242"/>
    </source>
</evidence>
<dbReference type="InterPro" id="IPR039979">
    <property type="entry name" value="PRPF18"/>
</dbReference>
<feature type="region of interest" description="Disordered" evidence="8">
    <location>
        <begin position="13"/>
        <end position="122"/>
    </location>
</feature>
<keyword evidence="4" id="KW-0507">mRNA processing</keyword>
<reference evidence="10 11" key="1">
    <citation type="journal article" date="2023" name="G3 (Bethesda)">
        <title>A high-quality reference genome for the fission yeast Schizosaccharomyces osmophilus.</title>
        <authorList>
            <person name="Jia G.S."/>
            <person name="Zhang W.C."/>
            <person name="Liang Y."/>
            <person name="Liu X.H."/>
            <person name="Rhind N."/>
            <person name="Pidoux A."/>
            <person name="Brysch-Herzberg M."/>
            <person name="Du L.L."/>
        </authorList>
    </citation>
    <scope>NUCLEOTIDE SEQUENCE [LARGE SCALE GENOMIC DNA]</scope>
    <source>
        <strain evidence="10 11">CBS 15793</strain>
    </source>
</reference>
<gene>
    <name evidence="10" type="primary">prp18</name>
    <name evidence="10" type="ORF">SOMG_04863</name>
</gene>